<dbReference type="AlphaFoldDB" id="A0A9D7XVV1"/>
<dbReference type="Gene3D" id="1.25.40.10">
    <property type="entry name" value="Tetratricopeptide repeat domain"/>
    <property type="match status" value="1"/>
</dbReference>
<dbReference type="SUPFAM" id="SSF48452">
    <property type="entry name" value="TPR-like"/>
    <property type="match status" value="1"/>
</dbReference>
<dbReference type="EMBL" id="JADKGY010000032">
    <property type="protein sequence ID" value="MBK9985047.1"/>
    <property type="molecule type" value="Genomic_DNA"/>
</dbReference>
<protein>
    <recommendedName>
        <fullName evidence="3">Tetratricopeptide repeat protein</fullName>
    </recommendedName>
</protein>
<comment type="caution">
    <text evidence="1">The sequence shown here is derived from an EMBL/GenBank/DDBJ whole genome shotgun (WGS) entry which is preliminary data.</text>
</comment>
<evidence type="ECO:0008006" key="3">
    <source>
        <dbReference type="Google" id="ProtNLM"/>
    </source>
</evidence>
<sequence length="486" mass="55474">MILLFISLPSFCQDIYWTEEAKTAYGYISELRIDESMYIIRLQSITHPDNLIWPYLEDYALFLQIFLQEDVYKIPDFLESSSLRSDRISVVSDGNPLSLMCQAQIQLHQCALRMEQGQFVSAATDLNQAFKLLKKNQKLYPDDFANLRLYALIKIAFGAIPDQYRWLVTLVTSLNGSIDEGLKELHMIIDKSTPDNNIFLQETILLTALAETRLNNKPENGLQLLNKYCGKVPTNRFIQYVMANVNIAAGNNEAAIKALVQETGGPKTLKIPFMDFMLGRCKLCKGDDDADIYFKNFILFNKGKHYLKEAYQKLGWYSLLRGDEVSYAANMQQILLKGVTTTDQDQQAMREAETKEKPHPVLLKCRLLFDGGYYDQALAILSDAFFNSLVHQTQRLEFLYRKGRCLQAKKSYAEALHYYSLAMKFGEEDLHYYACSAALESGVIHETLGSDWAAAKFYNMCLNMSPETYSTSLHQKARTGLSRIGL</sequence>
<dbReference type="InterPro" id="IPR011990">
    <property type="entry name" value="TPR-like_helical_dom_sf"/>
</dbReference>
<dbReference type="Proteomes" id="UP000808337">
    <property type="component" value="Unassembled WGS sequence"/>
</dbReference>
<gene>
    <name evidence="1" type="ORF">IPP15_22245</name>
</gene>
<proteinExistence type="predicted"/>
<evidence type="ECO:0000313" key="2">
    <source>
        <dbReference type="Proteomes" id="UP000808337"/>
    </source>
</evidence>
<organism evidence="1 2">
    <name type="scientific">Candidatus Opimibacter skivensis</name>
    <dbReference type="NCBI Taxonomy" id="2982028"/>
    <lineage>
        <taxon>Bacteria</taxon>
        <taxon>Pseudomonadati</taxon>
        <taxon>Bacteroidota</taxon>
        <taxon>Saprospiria</taxon>
        <taxon>Saprospirales</taxon>
        <taxon>Saprospiraceae</taxon>
        <taxon>Candidatus Opimibacter</taxon>
    </lineage>
</organism>
<reference evidence="1 2" key="1">
    <citation type="submission" date="2020-10" db="EMBL/GenBank/DDBJ databases">
        <title>Connecting structure to function with the recovery of over 1000 high-quality activated sludge metagenome-assembled genomes encoding full-length rRNA genes using long-read sequencing.</title>
        <authorList>
            <person name="Singleton C.M."/>
            <person name="Petriglieri F."/>
            <person name="Kristensen J.M."/>
            <person name="Kirkegaard R.H."/>
            <person name="Michaelsen T.Y."/>
            <person name="Andersen M.H."/>
            <person name="Karst S.M."/>
            <person name="Dueholm M.S."/>
            <person name="Nielsen P.H."/>
            <person name="Albertsen M."/>
        </authorList>
    </citation>
    <scope>NUCLEOTIDE SEQUENCE [LARGE SCALE GENOMIC DNA]</scope>
    <source>
        <strain evidence="1">Ribe_18-Q3-R11-54_MAXAC.273</strain>
    </source>
</reference>
<accession>A0A9D7XVV1</accession>
<evidence type="ECO:0000313" key="1">
    <source>
        <dbReference type="EMBL" id="MBK9985047.1"/>
    </source>
</evidence>
<name>A0A9D7XVV1_9BACT</name>